<reference evidence="3" key="1">
    <citation type="journal article" date="2019" name="Int. J. Syst. Evol. Microbiol.">
        <title>The Global Catalogue of Microorganisms (GCM) 10K type strain sequencing project: providing services to taxonomists for standard genome sequencing and annotation.</title>
        <authorList>
            <consortium name="The Broad Institute Genomics Platform"/>
            <consortium name="The Broad Institute Genome Sequencing Center for Infectious Disease"/>
            <person name="Wu L."/>
            <person name="Ma J."/>
        </authorList>
    </citation>
    <scope>NUCLEOTIDE SEQUENCE [LARGE SCALE GENOMIC DNA]</scope>
    <source>
        <strain evidence="3">NBRC 3266</strain>
    </source>
</reference>
<evidence type="ECO:0000256" key="1">
    <source>
        <dbReference type="SAM" id="MobiDB-lite"/>
    </source>
</evidence>
<feature type="region of interest" description="Disordered" evidence="1">
    <location>
        <begin position="46"/>
        <end position="71"/>
    </location>
</feature>
<organism evidence="2 3">
    <name type="scientific">Gluconobacter kondonii</name>
    <dbReference type="NCBI Taxonomy" id="941463"/>
    <lineage>
        <taxon>Bacteria</taxon>
        <taxon>Pseudomonadati</taxon>
        <taxon>Pseudomonadota</taxon>
        <taxon>Alphaproteobacteria</taxon>
        <taxon>Acetobacterales</taxon>
        <taxon>Acetobacteraceae</taxon>
        <taxon>Gluconobacter</taxon>
    </lineage>
</organism>
<name>A0ABQ5WVV1_9PROT</name>
<keyword evidence="3" id="KW-1185">Reference proteome</keyword>
<dbReference type="GeneID" id="76194752"/>
<dbReference type="Pfam" id="PF10948">
    <property type="entry name" value="DUF2635"/>
    <property type="match status" value="1"/>
</dbReference>
<gene>
    <name evidence="2" type="ORF">GCM10007870_27420</name>
</gene>
<dbReference type="Proteomes" id="UP001156629">
    <property type="component" value="Unassembled WGS sequence"/>
</dbReference>
<evidence type="ECO:0000313" key="2">
    <source>
        <dbReference type="EMBL" id="GLQ67157.1"/>
    </source>
</evidence>
<dbReference type="EMBL" id="BSNV01000049">
    <property type="protein sequence ID" value="GLQ67157.1"/>
    <property type="molecule type" value="Genomic_DNA"/>
</dbReference>
<evidence type="ECO:0008006" key="4">
    <source>
        <dbReference type="Google" id="ProtNLM"/>
    </source>
</evidence>
<dbReference type="InterPro" id="IPR024400">
    <property type="entry name" value="DUF2635"/>
</dbReference>
<dbReference type="RefSeq" id="WP_099286626.1">
    <property type="nucleotide sequence ID" value="NZ_BEWP01000006.1"/>
</dbReference>
<sequence length="71" mass="7666">MFVKPADGRAVRWPGSMRLLKSDGEKVPETSFWLLALKHGDIEEVKEQASPAAPEVAASPAIPEPEKEPAA</sequence>
<feature type="compositionally biased region" description="Low complexity" evidence="1">
    <location>
        <begin position="49"/>
        <end position="61"/>
    </location>
</feature>
<proteinExistence type="predicted"/>
<accession>A0ABQ5WVV1</accession>
<comment type="caution">
    <text evidence="2">The sequence shown here is derived from an EMBL/GenBank/DDBJ whole genome shotgun (WGS) entry which is preliminary data.</text>
</comment>
<protein>
    <recommendedName>
        <fullName evidence="4">DUF2635 domain-containing protein</fullName>
    </recommendedName>
</protein>
<evidence type="ECO:0000313" key="3">
    <source>
        <dbReference type="Proteomes" id="UP001156629"/>
    </source>
</evidence>